<feature type="transmembrane region" description="Helical" evidence="7">
    <location>
        <begin position="368"/>
        <end position="385"/>
    </location>
</feature>
<dbReference type="InterPro" id="IPR036259">
    <property type="entry name" value="MFS_trans_sf"/>
</dbReference>
<name>A0A9E5T3Q8_9GAMM</name>
<proteinExistence type="predicted"/>
<keyword evidence="10" id="KW-1185">Reference proteome</keyword>
<dbReference type="EMBL" id="JAAONZ010000016">
    <property type="protein sequence ID" value="NHO67383.1"/>
    <property type="molecule type" value="Genomic_DNA"/>
</dbReference>
<dbReference type="RefSeq" id="WP_167189960.1">
    <property type="nucleotide sequence ID" value="NZ_JAAONZ010000016.1"/>
</dbReference>
<evidence type="ECO:0000313" key="10">
    <source>
        <dbReference type="Proteomes" id="UP000787472"/>
    </source>
</evidence>
<evidence type="ECO:0000256" key="1">
    <source>
        <dbReference type="ARBA" id="ARBA00004651"/>
    </source>
</evidence>
<feature type="transmembrane region" description="Helical" evidence="7">
    <location>
        <begin position="12"/>
        <end position="36"/>
    </location>
</feature>
<dbReference type="InterPro" id="IPR050171">
    <property type="entry name" value="MFS_Transporters"/>
</dbReference>
<evidence type="ECO:0000256" key="4">
    <source>
        <dbReference type="ARBA" id="ARBA00022692"/>
    </source>
</evidence>
<feature type="transmembrane region" description="Helical" evidence="7">
    <location>
        <begin position="250"/>
        <end position="271"/>
    </location>
</feature>
<feature type="transmembrane region" description="Helical" evidence="7">
    <location>
        <begin position="48"/>
        <end position="68"/>
    </location>
</feature>
<keyword evidence="4 7" id="KW-0812">Transmembrane</keyword>
<feature type="domain" description="Major facilitator superfamily (MFS) profile" evidence="8">
    <location>
        <begin position="11"/>
        <end position="390"/>
    </location>
</feature>
<feature type="transmembrane region" description="Helical" evidence="7">
    <location>
        <begin position="80"/>
        <end position="98"/>
    </location>
</feature>
<feature type="transmembrane region" description="Helical" evidence="7">
    <location>
        <begin position="340"/>
        <end position="362"/>
    </location>
</feature>
<dbReference type="Gene3D" id="1.20.1250.20">
    <property type="entry name" value="MFS general substrate transporter like domains"/>
    <property type="match status" value="1"/>
</dbReference>
<sequence>MSQPKTAGTAQGIVCALLPLFAMLGAVLIAPILGVMSQHFSDTPNSQVLVPLLLTAPALCLALLSPLAGMLGNRIGYRPVILVSLTFYGITGVAPIFLESLHAILISRLLVGIAEAGIVTCCMAIMSHYFTGDDRQKWFTITNIAMPWAGAVVIAGTGMLGSMDWRLTFASYGLSLLVLVAAVIYLFEPVIEREPSTPAATADKTNFPGWPVTLRIVLIAITGSVAFYIAPVKLAFLLQDQGVNSPSVNANIMALGLVVGGPSGAVLARLLKHRNVGTVLAMAMGTMTAGLAIMALGNNAITIGAGTVIQQMGGGMMLVTAMTYVMSLAQPNQRGTFSGIWWFTYTMANFVTPLLMSALLFLTDSHSASVLAAGGLIIVVCLWLLTANAFRRQIVEQGGVLEMGGH</sequence>
<comment type="caution">
    <text evidence="9">The sequence shown here is derived from an EMBL/GenBank/DDBJ whole genome shotgun (WGS) entry which is preliminary data.</text>
</comment>
<keyword evidence="2" id="KW-0813">Transport</keyword>
<evidence type="ECO:0000259" key="8">
    <source>
        <dbReference type="PROSITE" id="PS50850"/>
    </source>
</evidence>
<dbReference type="CDD" id="cd17473">
    <property type="entry name" value="MFS_arabinose_efflux_permease_like"/>
    <property type="match status" value="1"/>
</dbReference>
<feature type="transmembrane region" description="Helical" evidence="7">
    <location>
        <begin position="278"/>
        <end position="296"/>
    </location>
</feature>
<protein>
    <submittedName>
        <fullName evidence="9">MFS transporter</fullName>
    </submittedName>
</protein>
<evidence type="ECO:0000256" key="6">
    <source>
        <dbReference type="ARBA" id="ARBA00023136"/>
    </source>
</evidence>
<dbReference type="AlphaFoldDB" id="A0A9E5T3Q8"/>
<dbReference type="GO" id="GO:0022857">
    <property type="term" value="F:transmembrane transporter activity"/>
    <property type="evidence" value="ECO:0007669"/>
    <property type="project" value="InterPro"/>
</dbReference>
<evidence type="ECO:0000256" key="5">
    <source>
        <dbReference type="ARBA" id="ARBA00022989"/>
    </source>
</evidence>
<dbReference type="Proteomes" id="UP000787472">
    <property type="component" value="Unassembled WGS sequence"/>
</dbReference>
<feature type="transmembrane region" description="Helical" evidence="7">
    <location>
        <begin position="169"/>
        <end position="191"/>
    </location>
</feature>
<keyword evidence="5 7" id="KW-1133">Transmembrane helix</keyword>
<dbReference type="PROSITE" id="PS50850">
    <property type="entry name" value="MFS"/>
    <property type="match status" value="1"/>
</dbReference>
<dbReference type="GO" id="GO:0005886">
    <property type="term" value="C:plasma membrane"/>
    <property type="evidence" value="ECO:0007669"/>
    <property type="project" value="UniProtKB-SubCell"/>
</dbReference>
<reference evidence="9" key="1">
    <citation type="submission" date="2020-03" db="EMBL/GenBank/DDBJ databases">
        <authorList>
            <person name="Guo F."/>
        </authorList>
    </citation>
    <scope>NUCLEOTIDE SEQUENCE</scope>
    <source>
        <strain evidence="9">JCM 30134</strain>
    </source>
</reference>
<keyword evidence="6 7" id="KW-0472">Membrane</keyword>
<feature type="transmembrane region" description="Helical" evidence="7">
    <location>
        <begin position="308"/>
        <end position="328"/>
    </location>
</feature>
<feature type="transmembrane region" description="Helical" evidence="7">
    <location>
        <begin position="212"/>
        <end position="230"/>
    </location>
</feature>
<dbReference type="SUPFAM" id="SSF103473">
    <property type="entry name" value="MFS general substrate transporter"/>
    <property type="match status" value="1"/>
</dbReference>
<dbReference type="InterPro" id="IPR011701">
    <property type="entry name" value="MFS"/>
</dbReference>
<evidence type="ECO:0000256" key="3">
    <source>
        <dbReference type="ARBA" id="ARBA00022475"/>
    </source>
</evidence>
<dbReference type="InterPro" id="IPR020846">
    <property type="entry name" value="MFS_dom"/>
</dbReference>
<dbReference type="PANTHER" id="PTHR23517">
    <property type="entry name" value="RESISTANCE PROTEIN MDTM, PUTATIVE-RELATED-RELATED"/>
    <property type="match status" value="1"/>
</dbReference>
<evidence type="ECO:0000256" key="2">
    <source>
        <dbReference type="ARBA" id="ARBA00022448"/>
    </source>
</evidence>
<evidence type="ECO:0000256" key="7">
    <source>
        <dbReference type="SAM" id="Phobius"/>
    </source>
</evidence>
<dbReference type="Pfam" id="PF07690">
    <property type="entry name" value="MFS_1"/>
    <property type="match status" value="1"/>
</dbReference>
<evidence type="ECO:0000313" key="9">
    <source>
        <dbReference type="EMBL" id="NHO67383.1"/>
    </source>
</evidence>
<accession>A0A9E5T3Q8</accession>
<organism evidence="9 10">
    <name type="scientific">Pseudomaricurvus hydrocarbonicus</name>
    <dbReference type="NCBI Taxonomy" id="1470433"/>
    <lineage>
        <taxon>Bacteria</taxon>
        <taxon>Pseudomonadati</taxon>
        <taxon>Pseudomonadota</taxon>
        <taxon>Gammaproteobacteria</taxon>
        <taxon>Cellvibrionales</taxon>
        <taxon>Cellvibrionaceae</taxon>
        <taxon>Pseudomaricurvus</taxon>
    </lineage>
</organism>
<comment type="subcellular location">
    <subcellularLocation>
        <location evidence="1">Cell membrane</location>
        <topology evidence="1">Multi-pass membrane protein</topology>
    </subcellularLocation>
</comment>
<dbReference type="PANTHER" id="PTHR23517:SF2">
    <property type="entry name" value="MULTIDRUG RESISTANCE PROTEIN MDTH"/>
    <property type="match status" value="1"/>
</dbReference>
<keyword evidence="3" id="KW-1003">Cell membrane</keyword>
<gene>
    <name evidence="9" type="ORF">G8770_17700</name>
</gene>
<feature type="transmembrane region" description="Helical" evidence="7">
    <location>
        <begin position="138"/>
        <end position="163"/>
    </location>
</feature>
<feature type="transmembrane region" description="Helical" evidence="7">
    <location>
        <begin position="104"/>
        <end position="126"/>
    </location>
</feature>